<reference evidence="5" key="1">
    <citation type="journal article" date="2013" name="Genome">
        <title>Draft Genome Sequences of Porphyromonas crevioricanis JCM 15906T and Porphyromonas cansulci JCM 13913T Isolated from a Canine Oral Cavity.</title>
        <authorList>
            <person name="Sakamoto M."/>
            <person name="Tanaka N."/>
            <person name="Shiwa Y."/>
            <person name="Yoshikawa H."/>
            <person name="Ohkuma M."/>
        </authorList>
    </citation>
    <scope>NUCLEOTIDE SEQUENCE [LARGE SCALE GENOMIC DNA]</scope>
    <source>
        <strain evidence="5">JCM 15906</strain>
    </source>
</reference>
<dbReference type="AlphaFoldDB" id="T1CIV4"/>
<name>T1CIV4_9PORP</name>
<reference evidence="4 5" key="2">
    <citation type="journal article" date="2013" name="Genome Announc.">
        <title>Draft Genome Sequences of Porphyromonas crevioricanis JCM 15906T and Porphyromonas cansulci JCM 13913T Isolated from a Canine Oral Cavity.</title>
        <authorList>
            <person name="Sakamoto M."/>
            <person name="Tanaka N."/>
            <person name="Shiwa Y."/>
            <person name="Yoshikawa H."/>
            <person name="Ohkuma M."/>
        </authorList>
    </citation>
    <scope>NUCLEOTIDE SEQUENCE [LARGE SCALE GENOMIC DNA]</scope>
    <source>
        <strain evidence="4 5">JCM 15906</strain>
    </source>
</reference>
<evidence type="ECO:0000313" key="5">
    <source>
        <dbReference type="Proteomes" id="UP000018031"/>
    </source>
</evidence>
<dbReference type="EMBL" id="BAOU01000058">
    <property type="protein sequence ID" value="GAD06131.1"/>
    <property type="molecule type" value="Genomic_DNA"/>
</dbReference>
<dbReference type="GO" id="GO:0016810">
    <property type="term" value="F:hydrolase activity, acting on carbon-nitrogen (but not peptide) bonds"/>
    <property type="evidence" value="ECO:0007669"/>
    <property type="project" value="InterPro"/>
</dbReference>
<dbReference type="InterPro" id="IPR011330">
    <property type="entry name" value="Glyco_hydro/deAcase_b/a-brl"/>
</dbReference>
<evidence type="ECO:0000256" key="1">
    <source>
        <dbReference type="ARBA" id="ARBA00022723"/>
    </source>
</evidence>
<dbReference type="GO" id="GO:0005975">
    <property type="term" value="P:carbohydrate metabolic process"/>
    <property type="evidence" value="ECO:0007669"/>
    <property type="project" value="InterPro"/>
</dbReference>
<dbReference type="Proteomes" id="UP000018031">
    <property type="component" value="Unassembled WGS sequence"/>
</dbReference>
<dbReference type="GO" id="GO:0016020">
    <property type="term" value="C:membrane"/>
    <property type="evidence" value="ECO:0007669"/>
    <property type="project" value="TreeGrafter"/>
</dbReference>
<keyword evidence="1" id="KW-0479">Metal-binding</keyword>
<comment type="caution">
    <text evidence="4">The sequence shown here is derived from an EMBL/GenBank/DDBJ whole genome shotgun (WGS) entry which is preliminary data.</text>
</comment>
<dbReference type="PANTHER" id="PTHR10587:SF133">
    <property type="entry name" value="CHITIN DEACETYLASE 1-RELATED"/>
    <property type="match status" value="1"/>
</dbReference>
<dbReference type="CDD" id="cd10917">
    <property type="entry name" value="CE4_NodB_like_6s_7s"/>
    <property type="match status" value="1"/>
</dbReference>
<evidence type="ECO:0000256" key="2">
    <source>
        <dbReference type="ARBA" id="ARBA00022801"/>
    </source>
</evidence>
<evidence type="ECO:0000313" key="4">
    <source>
        <dbReference type="EMBL" id="GAD06131.1"/>
    </source>
</evidence>
<organism evidence="4 5">
    <name type="scientific">Porphyromonas crevioricanis JCM 15906</name>
    <dbReference type="NCBI Taxonomy" id="1305617"/>
    <lineage>
        <taxon>Bacteria</taxon>
        <taxon>Pseudomonadati</taxon>
        <taxon>Bacteroidota</taxon>
        <taxon>Bacteroidia</taxon>
        <taxon>Bacteroidales</taxon>
        <taxon>Porphyromonadaceae</taxon>
        <taxon>Porphyromonas</taxon>
    </lineage>
</organism>
<keyword evidence="2" id="KW-0378">Hydrolase</keyword>
<dbReference type="PROSITE" id="PS51677">
    <property type="entry name" value="NODB"/>
    <property type="match status" value="1"/>
</dbReference>
<gene>
    <name evidence="4" type="ORF">PORCRE_1853</name>
</gene>
<dbReference type="InterPro" id="IPR002509">
    <property type="entry name" value="NODB_dom"/>
</dbReference>
<evidence type="ECO:0000259" key="3">
    <source>
        <dbReference type="PROSITE" id="PS51677"/>
    </source>
</evidence>
<feature type="domain" description="NodB homology" evidence="3">
    <location>
        <begin position="30"/>
        <end position="204"/>
    </location>
</feature>
<proteinExistence type="predicted"/>
<protein>
    <submittedName>
        <fullName evidence="4">Polysaccharide deacetylase</fullName>
    </submittedName>
</protein>
<accession>T1CIV4</accession>
<dbReference type="Gene3D" id="3.20.20.370">
    <property type="entry name" value="Glycoside hydrolase/deacetylase"/>
    <property type="match status" value="1"/>
</dbReference>
<dbReference type="InterPro" id="IPR050248">
    <property type="entry name" value="Polysacc_deacetylase_ArnD"/>
</dbReference>
<dbReference type="Pfam" id="PF01522">
    <property type="entry name" value="Polysacc_deac_1"/>
    <property type="match status" value="1"/>
</dbReference>
<dbReference type="SUPFAM" id="SSF88713">
    <property type="entry name" value="Glycoside hydrolase/deacetylase"/>
    <property type="match status" value="1"/>
</dbReference>
<sequence length="240" mass="27798">MIDRIICRVPMWYRALIPGARWRIPAREGKSIYLTFDDGPIPEVTPWVLDELDRLGVKATFFCVGDNVRKYPDLLVEILRRGHGIGNHTYHHIQGLKTSANRYLEDVEKADALIGSRYFRPPHGHLRLSQIKKLSNRFDLIMWDVVTRDYNASLSPETIMGYVRRYARNGSIIVFHDSLKAQKNMRIVMPQAVEWLLEQGYRFMRIGDDLDPIDTSLPSRIREIISMGQDEEQSSSSLLL</sequence>
<dbReference type="GO" id="GO:0046872">
    <property type="term" value="F:metal ion binding"/>
    <property type="evidence" value="ECO:0007669"/>
    <property type="project" value="UniProtKB-KW"/>
</dbReference>
<dbReference type="PANTHER" id="PTHR10587">
    <property type="entry name" value="GLYCOSYL TRANSFERASE-RELATED"/>
    <property type="match status" value="1"/>
</dbReference>